<dbReference type="SUPFAM" id="SSF49562">
    <property type="entry name" value="C2 domain (Calcium/lipid-binding domain, CaLB)"/>
    <property type="match status" value="1"/>
</dbReference>
<feature type="non-terminal residue" evidence="1">
    <location>
        <position position="1"/>
    </location>
</feature>
<evidence type="ECO:0008006" key="3">
    <source>
        <dbReference type="Google" id="ProtNLM"/>
    </source>
</evidence>
<evidence type="ECO:0000313" key="2">
    <source>
        <dbReference type="Proteomes" id="UP000324800"/>
    </source>
</evidence>
<dbReference type="Gene3D" id="2.60.40.150">
    <property type="entry name" value="C2 domain"/>
    <property type="match status" value="1"/>
</dbReference>
<dbReference type="Proteomes" id="UP000324800">
    <property type="component" value="Unassembled WGS sequence"/>
</dbReference>
<comment type="caution">
    <text evidence="1">The sequence shown here is derived from an EMBL/GenBank/DDBJ whole genome shotgun (WGS) entry which is preliminary data.</text>
</comment>
<name>A0A5J4TZY9_9EUKA</name>
<gene>
    <name evidence="1" type="ORF">EZS28_040656</name>
</gene>
<accession>A0A5J4TZY9</accession>
<dbReference type="AlphaFoldDB" id="A0A5J4TZY9"/>
<dbReference type="InterPro" id="IPR035892">
    <property type="entry name" value="C2_domain_sf"/>
</dbReference>
<proteinExistence type="predicted"/>
<organism evidence="1 2">
    <name type="scientific">Streblomastix strix</name>
    <dbReference type="NCBI Taxonomy" id="222440"/>
    <lineage>
        <taxon>Eukaryota</taxon>
        <taxon>Metamonada</taxon>
        <taxon>Preaxostyla</taxon>
        <taxon>Oxymonadida</taxon>
        <taxon>Streblomastigidae</taxon>
        <taxon>Streblomastix</taxon>
    </lineage>
</organism>
<dbReference type="EMBL" id="SNRW01022439">
    <property type="protein sequence ID" value="KAA6363817.1"/>
    <property type="molecule type" value="Genomic_DNA"/>
</dbReference>
<sequence length="78" mass="8836">ETFVYEVDPIATIDRDVFIELWDYNSIGSNEKMGEVKLPIWTYVGSKKRENMGVVGVGKQYGKNVGVVDADLFFELQS</sequence>
<reference evidence="1 2" key="1">
    <citation type="submission" date="2019-03" db="EMBL/GenBank/DDBJ databases">
        <title>Single cell metagenomics reveals metabolic interactions within the superorganism composed of flagellate Streblomastix strix and complex community of Bacteroidetes bacteria on its surface.</title>
        <authorList>
            <person name="Treitli S.C."/>
            <person name="Kolisko M."/>
            <person name="Husnik F."/>
            <person name="Keeling P."/>
            <person name="Hampl V."/>
        </authorList>
    </citation>
    <scope>NUCLEOTIDE SEQUENCE [LARGE SCALE GENOMIC DNA]</scope>
    <source>
        <strain evidence="1">ST1C</strain>
    </source>
</reference>
<dbReference type="CDD" id="cd00030">
    <property type="entry name" value="C2"/>
    <property type="match status" value="1"/>
</dbReference>
<evidence type="ECO:0000313" key="1">
    <source>
        <dbReference type="EMBL" id="KAA6363817.1"/>
    </source>
</evidence>
<protein>
    <recommendedName>
        <fullName evidence="3">C2 domain-containing protein</fullName>
    </recommendedName>
</protein>